<feature type="region of interest" description="Disordered" evidence="1">
    <location>
        <begin position="1"/>
        <end position="55"/>
    </location>
</feature>
<feature type="compositionally biased region" description="Pro residues" evidence="1">
    <location>
        <begin position="45"/>
        <end position="55"/>
    </location>
</feature>
<proteinExistence type="predicted"/>
<sequence>MSRIPPASARRSRQVQRQLGQLAHGAGGQGGGHPLVQFTANPGLKFPPAPTPMRP</sequence>
<dbReference type="RefSeq" id="WP_194048337.1">
    <property type="nucleotide sequence ID" value="NZ_CP063373.1"/>
</dbReference>
<name>A0A7M2SU25_9ACTN</name>
<dbReference type="Proteomes" id="UP000594205">
    <property type="component" value="Chromosome"/>
</dbReference>
<evidence type="ECO:0000313" key="2">
    <source>
        <dbReference type="EMBL" id="QOV39744.1"/>
    </source>
</evidence>
<reference evidence="2 3" key="1">
    <citation type="submission" date="2020-10" db="EMBL/GenBank/DDBJ databases">
        <title>Streptomyces ferrugineus complate genome analysis.</title>
        <authorList>
            <person name="Anwar N."/>
        </authorList>
    </citation>
    <scope>NUCLEOTIDE SEQUENCE [LARGE SCALE GENOMIC DNA]</scope>
    <source>
        <strain evidence="2 3">CCTCC AA2014009</strain>
    </source>
</reference>
<protein>
    <submittedName>
        <fullName evidence="2">Uncharacterized protein</fullName>
    </submittedName>
</protein>
<keyword evidence="3" id="KW-1185">Reference proteome</keyword>
<gene>
    <name evidence="2" type="ORF">IM697_15915</name>
</gene>
<organism evidence="2 3">
    <name type="scientific">Streptomyces ferrugineus</name>
    <dbReference type="NCBI Taxonomy" id="1413221"/>
    <lineage>
        <taxon>Bacteria</taxon>
        <taxon>Bacillati</taxon>
        <taxon>Actinomycetota</taxon>
        <taxon>Actinomycetes</taxon>
        <taxon>Kitasatosporales</taxon>
        <taxon>Streptomycetaceae</taxon>
        <taxon>Streptomyces</taxon>
    </lineage>
</organism>
<dbReference type="KEGG" id="sfeu:IM697_15915"/>
<evidence type="ECO:0000256" key="1">
    <source>
        <dbReference type="SAM" id="MobiDB-lite"/>
    </source>
</evidence>
<feature type="compositionally biased region" description="Low complexity" evidence="1">
    <location>
        <begin position="1"/>
        <end position="24"/>
    </location>
</feature>
<evidence type="ECO:0000313" key="3">
    <source>
        <dbReference type="Proteomes" id="UP000594205"/>
    </source>
</evidence>
<dbReference type="EMBL" id="CP063373">
    <property type="protein sequence ID" value="QOV39744.1"/>
    <property type="molecule type" value="Genomic_DNA"/>
</dbReference>
<accession>A0A7M2SU25</accession>
<dbReference type="AlphaFoldDB" id="A0A7M2SU25"/>